<evidence type="ECO:0000313" key="5">
    <source>
        <dbReference type="Proteomes" id="UP000094527"/>
    </source>
</evidence>
<evidence type="ECO:0000313" key="4">
    <source>
        <dbReference type="EMBL" id="ODM91274.1"/>
    </source>
</evidence>
<organism evidence="4 5">
    <name type="scientific">Orchesella cincta</name>
    <name type="common">Springtail</name>
    <name type="synonym">Podura cincta</name>
    <dbReference type="NCBI Taxonomy" id="48709"/>
    <lineage>
        <taxon>Eukaryota</taxon>
        <taxon>Metazoa</taxon>
        <taxon>Ecdysozoa</taxon>
        <taxon>Arthropoda</taxon>
        <taxon>Hexapoda</taxon>
        <taxon>Collembola</taxon>
        <taxon>Entomobryomorpha</taxon>
        <taxon>Entomobryoidea</taxon>
        <taxon>Orchesellidae</taxon>
        <taxon>Orchesellinae</taxon>
        <taxon>Orchesella</taxon>
    </lineage>
</organism>
<feature type="compositionally biased region" description="Polar residues" evidence="2">
    <location>
        <begin position="247"/>
        <end position="256"/>
    </location>
</feature>
<dbReference type="Gene3D" id="3.30.160.60">
    <property type="entry name" value="Classic Zinc Finger"/>
    <property type="match status" value="1"/>
</dbReference>
<keyword evidence="1" id="KW-0863">Zinc-finger</keyword>
<feature type="domain" description="C2H2-type" evidence="3">
    <location>
        <begin position="328"/>
        <end position="351"/>
    </location>
</feature>
<feature type="region of interest" description="Disordered" evidence="2">
    <location>
        <begin position="114"/>
        <end position="151"/>
    </location>
</feature>
<dbReference type="EMBL" id="LJIJ01001610">
    <property type="protein sequence ID" value="ODM91274.1"/>
    <property type="molecule type" value="Genomic_DNA"/>
</dbReference>
<feature type="compositionally biased region" description="Polar residues" evidence="2">
    <location>
        <begin position="15"/>
        <end position="28"/>
    </location>
</feature>
<dbReference type="Proteomes" id="UP000094527">
    <property type="component" value="Unassembled WGS sequence"/>
</dbReference>
<dbReference type="InterPro" id="IPR013087">
    <property type="entry name" value="Znf_C2H2_type"/>
</dbReference>
<dbReference type="SMART" id="SM00355">
    <property type="entry name" value="ZnF_C2H2"/>
    <property type="match status" value="2"/>
</dbReference>
<feature type="compositionally biased region" description="Low complexity" evidence="2">
    <location>
        <begin position="131"/>
        <end position="150"/>
    </location>
</feature>
<keyword evidence="1" id="KW-0479">Metal-binding</keyword>
<evidence type="ECO:0000256" key="2">
    <source>
        <dbReference type="SAM" id="MobiDB-lite"/>
    </source>
</evidence>
<dbReference type="PROSITE" id="PS50157">
    <property type="entry name" value="ZINC_FINGER_C2H2_2"/>
    <property type="match status" value="1"/>
</dbReference>
<keyword evidence="1" id="KW-0862">Zinc</keyword>
<feature type="region of interest" description="Disordered" evidence="2">
    <location>
        <begin position="1"/>
        <end position="39"/>
    </location>
</feature>
<feature type="compositionally biased region" description="Low complexity" evidence="2">
    <location>
        <begin position="230"/>
        <end position="239"/>
    </location>
</feature>
<dbReference type="PROSITE" id="PS00028">
    <property type="entry name" value="ZINC_FINGER_C2H2_1"/>
    <property type="match status" value="1"/>
</dbReference>
<protein>
    <submittedName>
        <fullName evidence="4">Ras-responsive element-binding protein 1</fullName>
    </submittedName>
</protein>
<accession>A0A1D2MEF8</accession>
<dbReference type="GO" id="GO:0008270">
    <property type="term" value="F:zinc ion binding"/>
    <property type="evidence" value="ECO:0007669"/>
    <property type="project" value="UniProtKB-KW"/>
</dbReference>
<sequence>MPVSAEVSKHGASGQDGSQYTESNNTLENGVKANVTPAPAPRAFTNVAGQPPGPSSGAALNGLNNVTRSSFDSITRILTNGLRVGSYDDRNSNISSASSSMSELFNSANNFSDSSGASRHGLNLPVGGNIGPCPSNSNSSSDSEYEPGSNDFIRAKNRKNIFKTLEGQAGIITNWSLKENDPRKVWILMGGNPYDKVIRMHGGNTGSSQPGRMLDKAFRDVTTEDRELQSESSDSASLSVIDELEPMTTSRGTSASISVVDESVDYSNCDANDSQQQSASGHGEKRNRVYSCSRCLPTTYYMNKYYWCKHVMSEHGREFRTLEKDNLYQCSTCQKVFGQKRSRADHAKIHALSQCDGGNAVA</sequence>
<feature type="region of interest" description="Disordered" evidence="2">
    <location>
        <begin position="221"/>
        <end position="256"/>
    </location>
</feature>
<evidence type="ECO:0000256" key="1">
    <source>
        <dbReference type="PROSITE-ProRule" id="PRU00042"/>
    </source>
</evidence>
<comment type="caution">
    <text evidence="4">The sequence shown here is derived from an EMBL/GenBank/DDBJ whole genome shotgun (WGS) entry which is preliminary data.</text>
</comment>
<keyword evidence="5" id="KW-1185">Reference proteome</keyword>
<reference evidence="4 5" key="1">
    <citation type="journal article" date="2016" name="Genome Biol. Evol.">
        <title>Gene Family Evolution Reflects Adaptation to Soil Environmental Stressors in the Genome of the Collembolan Orchesella cincta.</title>
        <authorList>
            <person name="Faddeeva-Vakhrusheva A."/>
            <person name="Derks M.F."/>
            <person name="Anvar S.Y."/>
            <person name="Agamennone V."/>
            <person name="Suring W."/>
            <person name="Smit S."/>
            <person name="van Straalen N.M."/>
            <person name="Roelofs D."/>
        </authorList>
    </citation>
    <scope>NUCLEOTIDE SEQUENCE [LARGE SCALE GENOMIC DNA]</scope>
    <source>
        <tissue evidence="4">Mixed pool</tissue>
    </source>
</reference>
<proteinExistence type="predicted"/>
<dbReference type="AlphaFoldDB" id="A0A1D2MEF8"/>
<evidence type="ECO:0000259" key="3">
    <source>
        <dbReference type="PROSITE" id="PS50157"/>
    </source>
</evidence>
<name>A0A1D2MEF8_ORCCI</name>
<gene>
    <name evidence="4" type="ORF">Ocin01_15408</name>
</gene>